<keyword evidence="3" id="KW-1185">Reference proteome</keyword>
<protein>
    <recommendedName>
        <fullName evidence="4">DUF222 domain-containing protein</fullName>
    </recommendedName>
</protein>
<organism evidence="2 3">
    <name type="scientific">Paeniglutamicibacter antarcticus</name>
    <dbReference type="NCBI Taxonomy" id="494023"/>
    <lineage>
        <taxon>Bacteria</taxon>
        <taxon>Bacillati</taxon>
        <taxon>Actinomycetota</taxon>
        <taxon>Actinomycetes</taxon>
        <taxon>Micrococcales</taxon>
        <taxon>Micrococcaceae</taxon>
        <taxon>Paeniglutamicibacter</taxon>
    </lineage>
</organism>
<feature type="region of interest" description="Disordered" evidence="1">
    <location>
        <begin position="138"/>
        <end position="183"/>
    </location>
</feature>
<proteinExistence type="predicted"/>
<evidence type="ECO:0000313" key="3">
    <source>
        <dbReference type="Proteomes" id="UP001501257"/>
    </source>
</evidence>
<feature type="compositionally biased region" description="Polar residues" evidence="1">
    <location>
        <begin position="166"/>
        <end position="183"/>
    </location>
</feature>
<sequence length="183" mass="19458">MAEPTNQDIVNALNGVSSPAKEAHNDSIHRVLTGQPSKVEEAHQNAVLKALGHDDQNPIGTGKPGANDWLGTLGVEAAKTQLAEAMLKADPKLTGGIVEMRVEQALIEAYETAAASNPTEFDRLDEAARIIKERATSTTATVREAKPKSATTKPAAKLSTTPKTTRVNGNIQMISEQGKSPWL</sequence>
<dbReference type="Proteomes" id="UP001501257">
    <property type="component" value="Unassembled WGS sequence"/>
</dbReference>
<feature type="compositionally biased region" description="Low complexity" evidence="1">
    <location>
        <begin position="148"/>
        <end position="165"/>
    </location>
</feature>
<accession>A0ABP9TKY1</accession>
<evidence type="ECO:0000313" key="2">
    <source>
        <dbReference type="EMBL" id="GAA5227256.1"/>
    </source>
</evidence>
<dbReference type="RefSeq" id="WP_210101514.1">
    <property type="nucleotide sequence ID" value="NZ_BAABLK010000027.1"/>
</dbReference>
<gene>
    <name evidence="2" type="ORF">GCM10025778_17890</name>
</gene>
<name>A0ABP9TKY1_9MICC</name>
<comment type="caution">
    <text evidence="2">The sequence shown here is derived from an EMBL/GenBank/DDBJ whole genome shotgun (WGS) entry which is preliminary data.</text>
</comment>
<reference evidence="3" key="1">
    <citation type="journal article" date="2019" name="Int. J. Syst. Evol. Microbiol.">
        <title>The Global Catalogue of Microorganisms (GCM) 10K type strain sequencing project: providing services to taxonomists for standard genome sequencing and annotation.</title>
        <authorList>
            <consortium name="The Broad Institute Genomics Platform"/>
            <consortium name="The Broad Institute Genome Sequencing Center for Infectious Disease"/>
            <person name="Wu L."/>
            <person name="Ma J."/>
        </authorList>
    </citation>
    <scope>NUCLEOTIDE SEQUENCE [LARGE SCALE GENOMIC DNA]</scope>
    <source>
        <strain evidence="3">JCM 18952</strain>
    </source>
</reference>
<evidence type="ECO:0008006" key="4">
    <source>
        <dbReference type="Google" id="ProtNLM"/>
    </source>
</evidence>
<dbReference type="EMBL" id="BAABLK010000027">
    <property type="protein sequence ID" value="GAA5227256.1"/>
    <property type="molecule type" value="Genomic_DNA"/>
</dbReference>
<evidence type="ECO:0000256" key="1">
    <source>
        <dbReference type="SAM" id="MobiDB-lite"/>
    </source>
</evidence>